<reference evidence="3" key="1">
    <citation type="journal article" date="2019" name="Int. J. Syst. Evol. Microbiol.">
        <title>The Global Catalogue of Microorganisms (GCM) 10K type strain sequencing project: providing services to taxonomists for standard genome sequencing and annotation.</title>
        <authorList>
            <consortium name="The Broad Institute Genomics Platform"/>
            <consortium name="The Broad Institute Genome Sequencing Center for Infectious Disease"/>
            <person name="Wu L."/>
            <person name="Ma J."/>
        </authorList>
    </citation>
    <scope>NUCLEOTIDE SEQUENCE [LARGE SCALE GENOMIC DNA]</scope>
    <source>
        <strain evidence="3">JCM 17656</strain>
    </source>
</reference>
<gene>
    <name evidence="2" type="ORF">GCM10022295_85310</name>
</gene>
<sequence length="70" mass="7405">MKKLKTPTVIIWGIAAAIAANFAYRADGYGTPLYFSIVSGITVLSVSVSGLERVHQLLAASRNTPAGGRR</sequence>
<keyword evidence="1" id="KW-0472">Membrane</keyword>
<comment type="caution">
    <text evidence="2">The sequence shown here is derived from an EMBL/GenBank/DDBJ whole genome shotgun (WGS) entry which is preliminary data.</text>
</comment>
<feature type="transmembrane region" description="Helical" evidence="1">
    <location>
        <begin position="33"/>
        <end position="51"/>
    </location>
</feature>
<dbReference type="EMBL" id="BAABCE010000027">
    <property type="protein sequence ID" value="GAA3590621.1"/>
    <property type="molecule type" value="Genomic_DNA"/>
</dbReference>
<keyword evidence="1" id="KW-0812">Transmembrane</keyword>
<evidence type="ECO:0000313" key="3">
    <source>
        <dbReference type="Proteomes" id="UP001500707"/>
    </source>
</evidence>
<evidence type="ECO:0000313" key="2">
    <source>
        <dbReference type="EMBL" id="GAA3590621.1"/>
    </source>
</evidence>
<dbReference type="RefSeq" id="WP_346186294.1">
    <property type="nucleotide sequence ID" value="NZ_BAABCE010000027.1"/>
</dbReference>
<dbReference type="Proteomes" id="UP001500707">
    <property type="component" value="Unassembled WGS sequence"/>
</dbReference>
<name>A0ABP6YUK1_9ACTN</name>
<keyword evidence="1" id="KW-1133">Transmembrane helix</keyword>
<keyword evidence="3" id="KW-1185">Reference proteome</keyword>
<accession>A0ABP6YUK1</accession>
<proteinExistence type="predicted"/>
<organism evidence="2 3">
    <name type="scientific">Streptomyces osmaniensis</name>
    <dbReference type="NCBI Taxonomy" id="593134"/>
    <lineage>
        <taxon>Bacteria</taxon>
        <taxon>Bacillati</taxon>
        <taxon>Actinomycetota</taxon>
        <taxon>Actinomycetes</taxon>
        <taxon>Kitasatosporales</taxon>
        <taxon>Streptomycetaceae</taxon>
        <taxon>Streptomyces</taxon>
    </lineage>
</organism>
<protein>
    <submittedName>
        <fullName evidence="2">Uncharacterized protein</fullName>
    </submittedName>
</protein>
<evidence type="ECO:0000256" key="1">
    <source>
        <dbReference type="SAM" id="Phobius"/>
    </source>
</evidence>